<sequence>MVDDVCLAEVEGKQVKRPHQRMVEDLVLEEDITLGDVLVVVAVRGDERQAALPQGVGQHPERQGPPDPRPSPDGQPPRARVRGESAGHGVEQGEHQEQVGDQQRGQKPHEDLPGLEAGHVPADVQEQQGAAQGRGREHQPQEQAPGAQSHDALLDVLALATHLVVVQVELAPRPGVHAQLAEPGHPQQEVLEPEVVPEIEVVKEIVLDLVDDGEGQRHQRNGQPPGEVSSQIKRSDQCHRRQAGQKEAQTHLALVLEPGVPHPEAVLFLPDGVVDAVGARPGVLGVPGRVGAGVHGPNVGPVRSEENLYFGVG</sequence>
<feature type="compositionally biased region" description="Basic and acidic residues" evidence="1">
    <location>
        <begin position="81"/>
        <end position="98"/>
    </location>
</feature>
<dbReference type="STRING" id="378806.STAUR_3938"/>
<feature type="compositionally biased region" description="Pro residues" evidence="1">
    <location>
        <begin position="65"/>
        <end position="75"/>
    </location>
</feature>
<keyword evidence="3" id="KW-1185">Reference proteome</keyword>
<proteinExistence type="predicted"/>
<protein>
    <submittedName>
        <fullName evidence="2">Uncharacterized protein</fullName>
    </submittedName>
</protein>
<reference evidence="2 3" key="1">
    <citation type="journal article" date="2011" name="Mol. Biol. Evol.">
        <title>Comparative genomic analysis of fruiting body formation in Myxococcales.</title>
        <authorList>
            <person name="Huntley S."/>
            <person name="Hamann N."/>
            <person name="Wegener-Feldbrugge S."/>
            <person name="Treuner-Lange A."/>
            <person name="Kube M."/>
            <person name="Reinhardt R."/>
            <person name="Klages S."/>
            <person name="Muller R."/>
            <person name="Ronning C.M."/>
            <person name="Nierman W.C."/>
            <person name="Sogaard-Andersen L."/>
        </authorList>
    </citation>
    <scope>NUCLEOTIDE SEQUENCE [LARGE SCALE GENOMIC DNA]</scope>
    <source>
        <strain evidence="2 3">DW4/3-1</strain>
    </source>
</reference>
<gene>
    <name evidence="2" type="ordered locus">STAUR_3938</name>
</gene>
<dbReference type="EMBL" id="CP002271">
    <property type="protein sequence ID" value="ADO71726.1"/>
    <property type="molecule type" value="Genomic_DNA"/>
</dbReference>
<feature type="region of interest" description="Disordered" evidence="1">
    <location>
        <begin position="212"/>
        <end position="231"/>
    </location>
</feature>
<evidence type="ECO:0000256" key="1">
    <source>
        <dbReference type="SAM" id="MobiDB-lite"/>
    </source>
</evidence>
<evidence type="ECO:0000313" key="3">
    <source>
        <dbReference type="Proteomes" id="UP000001351"/>
    </source>
</evidence>
<feature type="region of interest" description="Disordered" evidence="1">
    <location>
        <begin position="49"/>
        <end position="148"/>
    </location>
</feature>
<dbReference type="HOGENOM" id="CLU_888290_0_0_7"/>
<dbReference type="AlphaFoldDB" id="E3FJP7"/>
<dbReference type="Proteomes" id="UP000001351">
    <property type="component" value="Chromosome"/>
</dbReference>
<name>E3FJP7_STIAD</name>
<evidence type="ECO:0000313" key="2">
    <source>
        <dbReference type="EMBL" id="ADO71726.1"/>
    </source>
</evidence>
<accession>E3FJP7</accession>
<organism evidence="2 3">
    <name type="scientific">Stigmatella aurantiaca (strain DW4/3-1)</name>
    <dbReference type="NCBI Taxonomy" id="378806"/>
    <lineage>
        <taxon>Bacteria</taxon>
        <taxon>Pseudomonadati</taxon>
        <taxon>Myxococcota</taxon>
        <taxon>Myxococcia</taxon>
        <taxon>Myxococcales</taxon>
        <taxon>Cystobacterineae</taxon>
        <taxon>Archangiaceae</taxon>
        <taxon>Stigmatella</taxon>
    </lineage>
</organism>
<dbReference type="KEGG" id="sur:STAUR_3938"/>